<feature type="region of interest" description="Disordered" evidence="1">
    <location>
        <begin position="1"/>
        <end position="84"/>
    </location>
</feature>
<gene>
    <name evidence="2" type="ORF">K452DRAFT_289558</name>
</gene>
<dbReference type="RefSeq" id="XP_033395267.1">
    <property type="nucleotide sequence ID" value="XM_033540848.1"/>
</dbReference>
<name>A0A6A6B8N7_9PEZI</name>
<dbReference type="EMBL" id="ML995492">
    <property type="protein sequence ID" value="KAF2139554.1"/>
    <property type="molecule type" value="Genomic_DNA"/>
</dbReference>
<keyword evidence="3" id="KW-1185">Reference proteome</keyword>
<protein>
    <submittedName>
        <fullName evidence="2">Uncharacterized protein</fullName>
    </submittedName>
</protein>
<feature type="compositionally biased region" description="Polar residues" evidence="1">
    <location>
        <begin position="1"/>
        <end position="11"/>
    </location>
</feature>
<sequence length="84" mass="8748">MSDSTNRSHATGGSHVPLGAQEKLPRGVEEGVPNKIHDTGDTGSKSHATGDSKVPKVLQEAVPKSVEKALPNKIHDTSGLPDSK</sequence>
<organism evidence="2 3">
    <name type="scientific">Aplosporella prunicola CBS 121167</name>
    <dbReference type="NCBI Taxonomy" id="1176127"/>
    <lineage>
        <taxon>Eukaryota</taxon>
        <taxon>Fungi</taxon>
        <taxon>Dikarya</taxon>
        <taxon>Ascomycota</taxon>
        <taxon>Pezizomycotina</taxon>
        <taxon>Dothideomycetes</taxon>
        <taxon>Dothideomycetes incertae sedis</taxon>
        <taxon>Botryosphaeriales</taxon>
        <taxon>Aplosporellaceae</taxon>
        <taxon>Aplosporella</taxon>
    </lineage>
</organism>
<evidence type="ECO:0000256" key="1">
    <source>
        <dbReference type="SAM" id="MobiDB-lite"/>
    </source>
</evidence>
<evidence type="ECO:0000313" key="2">
    <source>
        <dbReference type="EMBL" id="KAF2139554.1"/>
    </source>
</evidence>
<proteinExistence type="predicted"/>
<reference evidence="2" key="1">
    <citation type="journal article" date="2020" name="Stud. Mycol.">
        <title>101 Dothideomycetes genomes: a test case for predicting lifestyles and emergence of pathogens.</title>
        <authorList>
            <person name="Haridas S."/>
            <person name="Albert R."/>
            <person name="Binder M."/>
            <person name="Bloem J."/>
            <person name="Labutti K."/>
            <person name="Salamov A."/>
            <person name="Andreopoulos B."/>
            <person name="Baker S."/>
            <person name="Barry K."/>
            <person name="Bills G."/>
            <person name="Bluhm B."/>
            <person name="Cannon C."/>
            <person name="Castanera R."/>
            <person name="Culley D."/>
            <person name="Daum C."/>
            <person name="Ezra D."/>
            <person name="Gonzalez J."/>
            <person name="Henrissat B."/>
            <person name="Kuo A."/>
            <person name="Liang C."/>
            <person name="Lipzen A."/>
            <person name="Lutzoni F."/>
            <person name="Magnuson J."/>
            <person name="Mondo S."/>
            <person name="Nolan M."/>
            <person name="Ohm R."/>
            <person name="Pangilinan J."/>
            <person name="Park H.-J."/>
            <person name="Ramirez L."/>
            <person name="Alfaro M."/>
            <person name="Sun H."/>
            <person name="Tritt A."/>
            <person name="Yoshinaga Y."/>
            <person name="Zwiers L.-H."/>
            <person name="Turgeon B."/>
            <person name="Goodwin S."/>
            <person name="Spatafora J."/>
            <person name="Crous P."/>
            <person name="Grigoriev I."/>
        </authorList>
    </citation>
    <scope>NUCLEOTIDE SEQUENCE</scope>
    <source>
        <strain evidence="2">CBS 121167</strain>
    </source>
</reference>
<dbReference type="GeneID" id="54298344"/>
<evidence type="ECO:0000313" key="3">
    <source>
        <dbReference type="Proteomes" id="UP000799438"/>
    </source>
</evidence>
<dbReference type="AlphaFoldDB" id="A0A6A6B8N7"/>
<dbReference type="OrthoDB" id="2559882at2759"/>
<accession>A0A6A6B8N7</accession>
<dbReference type="Proteomes" id="UP000799438">
    <property type="component" value="Unassembled WGS sequence"/>
</dbReference>